<proteinExistence type="predicted"/>
<evidence type="ECO:0000256" key="1">
    <source>
        <dbReference type="SAM" id="MobiDB-lite"/>
    </source>
</evidence>
<dbReference type="InterPro" id="IPR038084">
    <property type="entry name" value="PduO/GlcC-like_sf"/>
</dbReference>
<gene>
    <name evidence="3" type="ORF">SAMN05444581_102361</name>
</gene>
<dbReference type="EMBL" id="FOSN01000002">
    <property type="protein sequence ID" value="SFK14636.1"/>
    <property type="molecule type" value="Genomic_DNA"/>
</dbReference>
<feature type="region of interest" description="Disordered" evidence="1">
    <location>
        <begin position="226"/>
        <end position="251"/>
    </location>
</feature>
<evidence type="ECO:0000313" key="3">
    <source>
        <dbReference type="EMBL" id="SFK14636.1"/>
    </source>
</evidence>
<sequence length="251" mass="26070">MKKLKGLRSRFLAFSALTLAAMTSNAQAWDDRGGGFSCPVTYDKLKSALVKADNDDTTGFNNHFWGVVVNRGGVVCAVAFSGANTGSQWLSSRQIAAAKAFTANGLSLDIGSAGTSALSTAQLYRFVQPGNANVFNPLLGLEGGNVLNSELAYRGDYSSFGTPYDPMVGQRIGGTITFGGGLALYSGKTVVGGLGLSGDTACADHSVAWRARALLLLQQATPGDQLPFAKNADNTDGHPHCPNDANTQGAN</sequence>
<dbReference type="Gene3D" id="3.30.450.150">
    <property type="entry name" value="Haem-degrading domain"/>
    <property type="match status" value="1"/>
</dbReference>
<dbReference type="AlphaFoldDB" id="A0A1I3X6Z9"/>
<dbReference type="InterPro" id="IPR005624">
    <property type="entry name" value="PduO/GlcC-like"/>
</dbReference>
<dbReference type="STRING" id="1612308.SAMN05444581_102361"/>
<evidence type="ECO:0000256" key="2">
    <source>
        <dbReference type="SAM" id="SignalP"/>
    </source>
</evidence>
<organism evidence="3 4">
    <name type="scientific">Methylocapsa palsarum</name>
    <dbReference type="NCBI Taxonomy" id="1612308"/>
    <lineage>
        <taxon>Bacteria</taxon>
        <taxon>Pseudomonadati</taxon>
        <taxon>Pseudomonadota</taxon>
        <taxon>Alphaproteobacteria</taxon>
        <taxon>Hyphomicrobiales</taxon>
        <taxon>Beijerinckiaceae</taxon>
        <taxon>Methylocapsa</taxon>
    </lineage>
</organism>
<dbReference type="Proteomes" id="UP000198755">
    <property type="component" value="Unassembled WGS sequence"/>
</dbReference>
<reference evidence="3 4" key="1">
    <citation type="submission" date="2016-10" db="EMBL/GenBank/DDBJ databases">
        <authorList>
            <person name="de Groot N.N."/>
        </authorList>
    </citation>
    <scope>NUCLEOTIDE SEQUENCE [LARGE SCALE GENOMIC DNA]</scope>
    <source>
        <strain evidence="3 4">NE2</strain>
    </source>
</reference>
<feature type="chain" id="PRO_5011670417" evidence="2">
    <location>
        <begin position="29"/>
        <end position="251"/>
    </location>
</feature>
<protein>
    <submittedName>
        <fullName evidence="3">Haem-degrading</fullName>
    </submittedName>
</protein>
<feature type="signal peptide" evidence="2">
    <location>
        <begin position="1"/>
        <end position="28"/>
    </location>
</feature>
<dbReference type="SUPFAM" id="SSF143744">
    <property type="entry name" value="GlcG-like"/>
    <property type="match status" value="1"/>
</dbReference>
<accession>A0A1I3X6Z9</accession>
<keyword evidence="2" id="KW-0732">Signal</keyword>
<name>A0A1I3X6Z9_9HYPH</name>
<keyword evidence="4" id="KW-1185">Reference proteome</keyword>
<evidence type="ECO:0000313" key="4">
    <source>
        <dbReference type="Proteomes" id="UP000198755"/>
    </source>
</evidence>
<dbReference type="Pfam" id="PF03928">
    <property type="entry name" value="HbpS-like"/>
    <property type="match status" value="1"/>
</dbReference>